<reference evidence="1" key="2">
    <citation type="submission" date="2021-10" db="EMBL/GenBank/DDBJ databases">
        <authorList>
            <person name="Piombo E."/>
        </authorList>
    </citation>
    <scope>NUCLEOTIDE SEQUENCE</scope>
</reference>
<evidence type="ECO:0000313" key="1">
    <source>
        <dbReference type="EMBL" id="CAG9938737.1"/>
    </source>
</evidence>
<keyword evidence="2" id="KW-1185">Reference proteome</keyword>
<accession>A0ACA9TCX5</accession>
<sequence length="65" mass="7332">MAEEPPAKASFTDSLYAWGSHLYTSYVLPSGHSSPYCLISKPQSQKTKQHTHTYTPTHMKEVVHL</sequence>
<reference evidence="1" key="1">
    <citation type="submission" date="2020-04" db="EMBL/GenBank/DDBJ databases">
        <authorList>
            <person name="Broberg M."/>
        </authorList>
    </citation>
    <scope>NUCLEOTIDE SEQUENCE</scope>
</reference>
<gene>
    <name evidence="1" type="ORF">CRV2_00007166</name>
</gene>
<name>A0ACA9TCX5_BIOOC</name>
<dbReference type="EMBL" id="CADEHS020000003">
    <property type="protein sequence ID" value="CAG9938737.1"/>
    <property type="molecule type" value="Genomic_DNA"/>
</dbReference>
<dbReference type="Proteomes" id="UP000836387">
    <property type="component" value="Unassembled WGS sequence"/>
</dbReference>
<protein>
    <submittedName>
        <fullName evidence="1">Uncharacterized protein</fullName>
    </submittedName>
</protein>
<evidence type="ECO:0000313" key="2">
    <source>
        <dbReference type="Proteomes" id="UP000836387"/>
    </source>
</evidence>
<organism evidence="1 2">
    <name type="scientific">Clonostachys rosea f. rosea IK726</name>
    <dbReference type="NCBI Taxonomy" id="1349383"/>
    <lineage>
        <taxon>Eukaryota</taxon>
        <taxon>Fungi</taxon>
        <taxon>Dikarya</taxon>
        <taxon>Ascomycota</taxon>
        <taxon>Pezizomycotina</taxon>
        <taxon>Sordariomycetes</taxon>
        <taxon>Hypocreomycetidae</taxon>
        <taxon>Hypocreales</taxon>
        <taxon>Bionectriaceae</taxon>
        <taxon>Clonostachys</taxon>
    </lineage>
</organism>
<proteinExistence type="predicted"/>
<comment type="caution">
    <text evidence="1">The sequence shown here is derived from an EMBL/GenBank/DDBJ whole genome shotgun (WGS) entry which is preliminary data.</text>
</comment>